<dbReference type="EMBL" id="JXQG01000057">
    <property type="protein sequence ID" value="KKZ11276.1"/>
    <property type="molecule type" value="Genomic_DNA"/>
</dbReference>
<comment type="caution">
    <text evidence="2">The sequence shown here is derived from an EMBL/GenBank/DDBJ whole genome shotgun (WGS) entry which is preliminary data.</text>
</comment>
<dbReference type="PATRIC" id="fig|1604020.3.peg.1640"/>
<evidence type="ECO:0000256" key="1">
    <source>
        <dbReference type="SAM" id="MobiDB-lite"/>
    </source>
</evidence>
<organism evidence="2 3">
    <name type="scientific">Candidatus Synechococcus spongiarum SP3</name>
    <dbReference type="NCBI Taxonomy" id="1604020"/>
    <lineage>
        <taxon>Bacteria</taxon>
        <taxon>Bacillati</taxon>
        <taxon>Cyanobacteriota</taxon>
        <taxon>Cyanophyceae</taxon>
        <taxon>Synechococcales</taxon>
        <taxon>Synechococcaceae</taxon>
        <taxon>Synechococcus</taxon>
    </lineage>
</organism>
<accession>A0A0G2HJM7</accession>
<name>A0A0G2HJM7_9SYNE</name>
<protein>
    <submittedName>
        <fullName evidence="2">Uncharacterized protein</fullName>
    </submittedName>
</protein>
<gene>
    <name evidence="2" type="ORF">TE42_08245</name>
</gene>
<feature type="non-terminal residue" evidence="2">
    <location>
        <position position="1"/>
    </location>
</feature>
<feature type="region of interest" description="Disordered" evidence="1">
    <location>
        <begin position="78"/>
        <end position="98"/>
    </location>
</feature>
<reference evidence="2 3" key="1">
    <citation type="submission" date="2015-01" db="EMBL/GenBank/DDBJ databases">
        <title>Lifestyle Evolution in Cyanobacterial Symbionts of Sponges.</title>
        <authorList>
            <person name="Burgsdorf I."/>
            <person name="Slaby B.M."/>
            <person name="Handley K.M."/>
            <person name="Haber M."/>
            <person name="Blom J."/>
            <person name="Marshall C.W."/>
            <person name="Gilbert J.A."/>
            <person name="Hentschel U."/>
            <person name="Steindler L."/>
        </authorList>
    </citation>
    <scope>NUCLEOTIDE SEQUENCE [LARGE SCALE GENOMIC DNA]</scope>
    <source>
        <strain evidence="2">SP3</strain>
    </source>
</reference>
<evidence type="ECO:0000313" key="3">
    <source>
        <dbReference type="Proteomes" id="UP000035067"/>
    </source>
</evidence>
<evidence type="ECO:0000313" key="2">
    <source>
        <dbReference type="EMBL" id="KKZ11276.1"/>
    </source>
</evidence>
<dbReference type="AlphaFoldDB" id="A0A0G2HJM7"/>
<sequence length="135" mass="15820">DRLLWLSQRQMERIQSFFPKSRVVSRGEDRKNRHSYDKVNPICPQALVLQSRRSLYSDYDQQPVEQRCGNFAHLQAQGSSCGKGVMPLRRGGDSQETSAERGVAHWFWLRERQLENTPSFFFRERSVSPVDVPRH</sequence>
<dbReference type="Proteomes" id="UP000035067">
    <property type="component" value="Unassembled WGS sequence"/>
</dbReference>
<proteinExistence type="predicted"/>